<accession>A0A086ZEV1</accession>
<dbReference type="STRING" id="1437606.BBOH_1313"/>
<keyword evidence="6" id="KW-0328">Glycosyltransferase</keyword>
<dbReference type="RefSeq" id="WP_052118234.1">
    <property type="nucleotide sequence ID" value="NZ_JDUS01000020.1"/>
</dbReference>
<evidence type="ECO:0000313" key="7">
    <source>
        <dbReference type="Proteomes" id="UP000029096"/>
    </source>
</evidence>
<feature type="region of interest" description="Disordered" evidence="5">
    <location>
        <begin position="195"/>
        <end position="214"/>
    </location>
</feature>
<dbReference type="eggNOG" id="COG3697">
    <property type="taxonomic scope" value="Bacteria"/>
</dbReference>
<dbReference type="GO" id="GO:0051191">
    <property type="term" value="P:prosthetic group biosynthetic process"/>
    <property type="evidence" value="ECO:0007669"/>
    <property type="project" value="InterPro"/>
</dbReference>
<dbReference type="GO" id="GO:0016757">
    <property type="term" value="F:glycosyltransferase activity"/>
    <property type="evidence" value="ECO:0007669"/>
    <property type="project" value="UniProtKB-KW"/>
</dbReference>
<dbReference type="OrthoDB" id="114886at2"/>
<evidence type="ECO:0000256" key="5">
    <source>
        <dbReference type="SAM" id="MobiDB-lite"/>
    </source>
</evidence>
<evidence type="ECO:0000313" key="6">
    <source>
        <dbReference type="EMBL" id="KFI45051.1"/>
    </source>
</evidence>
<dbReference type="Pfam" id="PF03802">
    <property type="entry name" value="CitX"/>
    <property type="match status" value="1"/>
</dbReference>
<dbReference type="GO" id="GO:0050519">
    <property type="term" value="F:holo-citrate lyase synthase activity"/>
    <property type="evidence" value="ECO:0007669"/>
    <property type="project" value="UniProtKB-EC"/>
</dbReference>
<dbReference type="NCBIfam" id="TIGR03124">
    <property type="entry name" value="citrate_citX"/>
    <property type="match status" value="1"/>
</dbReference>
<keyword evidence="7" id="KW-1185">Reference proteome</keyword>
<comment type="catalytic activity">
    <reaction evidence="4">
        <text>apo-[citrate lyase ACP] + 2'-(5''-triphospho-alpha-D-ribosyl)-3'-dephospho-CoA = holo-[citrate lyase ACP] + diphosphate</text>
        <dbReference type="Rhea" id="RHEA:16333"/>
        <dbReference type="Rhea" id="RHEA-COMP:10157"/>
        <dbReference type="Rhea" id="RHEA-COMP:10158"/>
        <dbReference type="ChEBI" id="CHEBI:29999"/>
        <dbReference type="ChEBI" id="CHEBI:33019"/>
        <dbReference type="ChEBI" id="CHEBI:61378"/>
        <dbReference type="ChEBI" id="CHEBI:82683"/>
        <dbReference type="EC" id="2.7.7.61"/>
    </reaction>
</comment>
<evidence type="ECO:0000256" key="2">
    <source>
        <dbReference type="ARBA" id="ARBA00022679"/>
    </source>
</evidence>
<proteinExistence type="predicted"/>
<sequence>MILDSGQPQSLEAILEGRQWREDAQRSLMDEFPESTVVAIKLNTPGAIKTNAALRAIFRAGLAEFADRAQDEGFCDERWHVYISRATGPEAFVVYKDDWRWVKAVAVRFEDASAMGRLFDIDVMRHGQVGQLSRTDLGMPQRRCLVCSRPAKECARSQTHSAQELKEAVERRYLDYCGTAARRLRCAAKLSGDRAGRASVDGANPAPTEEFGHV</sequence>
<keyword evidence="2 6" id="KW-0808">Transferase</keyword>
<reference evidence="6 7" key="1">
    <citation type="submission" date="2014-03" db="EMBL/GenBank/DDBJ databases">
        <title>Genomics of Bifidobacteria.</title>
        <authorList>
            <person name="Ventura M."/>
            <person name="Milani C."/>
            <person name="Lugli G.A."/>
        </authorList>
    </citation>
    <scope>NUCLEOTIDE SEQUENCE [LARGE SCALE GENOMIC DNA]</scope>
    <source>
        <strain evidence="6 7">DSM 22767</strain>
    </source>
</reference>
<comment type="caution">
    <text evidence="6">The sequence shown here is derived from an EMBL/GenBank/DDBJ whole genome shotgun (WGS) entry which is preliminary data.</text>
</comment>
<keyword evidence="3 6" id="KW-0548">Nucleotidyltransferase</keyword>
<dbReference type="EMBL" id="JGYP01000004">
    <property type="protein sequence ID" value="KFI45051.1"/>
    <property type="molecule type" value="Genomic_DNA"/>
</dbReference>
<protein>
    <recommendedName>
        <fullName evidence="1">citrate lyase holo-[acyl-carrier protein] synthase</fullName>
        <ecNumber evidence="1">2.7.7.61</ecNumber>
    </recommendedName>
</protein>
<evidence type="ECO:0000256" key="3">
    <source>
        <dbReference type="ARBA" id="ARBA00022695"/>
    </source>
</evidence>
<evidence type="ECO:0000256" key="1">
    <source>
        <dbReference type="ARBA" id="ARBA00012524"/>
    </source>
</evidence>
<dbReference type="InterPro" id="IPR005551">
    <property type="entry name" value="CitX"/>
</dbReference>
<dbReference type="AlphaFoldDB" id="A0A086ZEV1"/>
<name>A0A086ZEV1_9BIFI</name>
<dbReference type="GO" id="GO:0016829">
    <property type="term" value="F:lyase activity"/>
    <property type="evidence" value="ECO:0007669"/>
    <property type="project" value="UniProtKB-KW"/>
</dbReference>
<dbReference type="Proteomes" id="UP000029096">
    <property type="component" value="Unassembled WGS sequence"/>
</dbReference>
<organism evidence="6 7">
    <name type="scientific">Bifidobacterium bohemicum DSM 22767</name>
    <dbReference type="NCBI Taxonomy" id="1437606"/>
    <lineage>
        <taxon>Bacteria</taxon>
        <taxon>Bacillati</taxon>
        <taxon>Actinomycetota</taxon>
        <taxon>Actinomycetes</taxon>
        <taxon>Bifidobacteriales</taxon>
        <taxon>Bifidobacteriaceae</taxon>
        <taxon>Bifidobacterium</taxon>
    </lineage>
</organism>
<gene>
    <name evidence="6" type="ORF">BBOH_1313</name>
</gene>
<keyword evidence="6" id="KW-0456">Lyase</keyword>
<evidence type="ECO:0000256" key="4">
    <source>
        <dbReference type="ARBA" id="ARBA00048574"/>
    </source>
</evidence>
<dbReference type="EC" id="2.7.7.61" evidence="1"/>